<evidence type="ECO:0000313" key="1">
    <source>
        <dbReference type="EMBL" id="MCP9276633.1"/>
    </source>
</evidence>
<reference evidence="1 2" key="1">
    <citation type="submission" date="2022-06" db="EMBL/GenBank/DDBJ databases">
        <title>Mycolicibacterium sp. CAU 1645 isolated from seawater.</title>
        <authorList>
            <person name="Kim W."/>
        </authorList>
    </citation>
    <scope>NUCLEOTIDE SEQUENCE [LARGE SCALE GENOMIC DNA]</scope>
    <source>
        <strain evidence="1 2">CAU 1645</strain>
    </source>
</reference>
<evidence type="ECO:0000313" key="2">
    <source>
        <dbReference type="Proteomes" id="UP001651690"/>
    </source>
</evidence>
<organism evidence="1 2">
    <name type="scientific">Mycolicibacterium arenosum</name>
    <dbReference type="NCBI Taxonomy" id="2952157"/>
    <lineage>
        <taxon>Bacteria</taxon>
        <taxon>Bacillati</taxon>
        <taxon>Actinomycetota</taxon>
        <taxon>Actinomycetes</taxon>
        <taxon>Mycobacteriales</taxon>
        <taxon>Mycobacteriaceae</taxon>
        <taxon>Mycolicibacterium</taxon>
    </lineage>
</organism>
<proteinExistence type="predicted"/>
<protein>
    <submittedName>
        <fullName evidence="1">Uncharacterized protein</fullName>
    </submittedName>
</protein>
<gene>
    <name evidence="1" type="ORF">NM203_31060</name>
</gene>
<keyword evidence="2" id="KW-1185">Reference proteome</keyword>
<sequence length="215" mass="24883">MSTTGEMPIADMVPTAAGVTRLLTERPACWQWAAFVSVVYQRMRLAKRRRARVAVEPDAVRTHLHSDREVVLFTRLRIRECDDLIRDCDRFMRAPEFMSVFGVPDDEDTADAEGIVRVANRLMDYYERHLELAEECRDCVIPERHDELLRDCTELMVVPLRDFGAFMKGVLARFDEMRRRAAAGDDDIVLPPVLMRTTVDERLVWSVLDRLNDTP</sequence>
<name>A0ABT1MBS6_9MYCO</name>
<comment type="caution">
    <text evidence="1">The sequence shown here is derived from an EMBL/GenBank/DDBJ whole genome shotgun (WGS) entry which is preliminary data.</text>
</comment>
<accession>A0ABT1MBS6</accession>
<dbReference type="RefSeq" id="WP_255064743.1">
    <property type="nucleotide sequence ID" value="NZ_JANDBD010000018.1"/>
</dbReference>
<dbReference type="Proteomes" id="UP001651690">
    <property type="component" value="Unassembled WGS sequence"/>
</dbReference>
<dbReference type="EMBL" id="JANDBD010000018">
    <property type="protein sequence ID" value="MCP9276633.1"/>
    <property type="molecule type" value="Genomic_DNA"/>
</dbReference>